<feature type="region of interest" description="Disordered" evidence="10">
    <location>
        <begin position="385"/>
        <end position="524"/>
    </location>
</feature>
<dbReference type="PROSITE" id="PS00107">
    <property type="entry name" value="PROTEIN_KINASE_ATP"/>
    <property type="match status" value="1"/>
</dbReference>
<evidence type="ECO:0000256" key="1">
    <source>
        <dbReference type="ARBA" id="ARBA00012513"/>
    </source>
</evidence>
<dbReference type="EC" id="2.7.11.1" evidence="1"/>
<dbReference type="GO" id="GO:0106310">
    <property type="term" value="F:protein serine kinase activity"/>
    <property type="evidence" value="ECO:0007669"/>
    <property type="project" value="RHEA"/>
</dbReference>
<dbReference type="InterPro" id="IPR008271">
    <property type="entry name" value="Ser/Thr_kinase_AS"/>
</dbReference>
<keyword evidence="11" id="KW-0812">Transmembrane</keyword>
<dbReference type="GO" id="GO:0005524">
    <property type="term" value="F:ATP binding"/>
    <property type="evidence" value="ECO:0007669"/>
    <property type="project" value="UniProtKB-UniRule"/>
</dbReference>
<feature type="transmembrane region" description="Helical" evidence="11">
    <location>
        <begin position="357"/>
        <end position="377"/>
    </location>
</feature>
<dbReference type="Gene3D" id="3.30.200.20">
    <property type="entry name" value="Phosphorylase Kinase, domain 1"/>
    <property type="match status" value="1"/>
</dbReference>
<evidence type="ECO:0000256" key="4">
    <source>
        <dbReference type="ARBA" id="ARBA00022741"/>
    </source>
</evidence>
<keyword evidence="11" id="KW-1133">Transmembrane helix</keyword>
<accession>A0A4P6PUT2</accession>
<feature type="compositionally biased region" description="Gly residues" evidence="10">
    <location>
        <begin position="472"/>
        <end position="517"/>
    </location>
</feature>
<protein>
    <recommendedName>
        <fullName evidence="1">non-specific serine/threonine protein kinase</fullName>
        <ecNumber evidence="1">2.7.11.1</ecNumber>
    </recommendedName>
</protein>
<dbReference type="InterPro" id="IPR000719">
    <property type="entry name" value="Prot_kinase_dom"/>
</dbReference>
<dbReference type="Pfam" id="PF00069">
    <property type="entry name" value="Pkinase"/>
    <property type="match status" value="1"/>
</dbReference>
<dbReference type="EMBL" id="CP036455">
    <property type="protein sequence ID" value="QBI51896.1"/>
    <property type="molecule type" value="Genomic_DNA"/>
</dbReference>
<keyword evidence="11" id="KW-0472">Membrane</keyword>
<dbReference type="SUPFAM" id="SSF56112">
    <property type="entry name" value="Protein kinase-like (PK-like)"/>
    <property type="match status" value="1"/>
</dbReference>
<evidence type="ECO:0000256" key="6">
    <source>
        <dbReference type="ARBA" id="ARBA00022840"/>
    </source>
</evidence>
<dbReference type="SMART" id="SM00220">
    <property type="entry name" value="S_TKc"/>
    <property type="match status" value="1"/>
</dbReference>
<dbReference type="PANTHER" id="PTHR43289">
    <property type="entry name" value="MITOGEN-ACTIVATED PROTEIN KINASE KINASE KINASE 20-RELATED"/>
    <property type="match status" value="1"/>
</dbReference>
<keyword evidence="2" id="KW-0723">Serine/threonine-protein kinase</keyword>
<keyword evidence="14" id="KW-1185">Reference proteome</keyword>
<dbReference type="PROSITE" id="PS00108">
    <property type="entry name" value="PROTEIN_KINASE_ST"/>
    <property type="match status" value="1"/>
</dbReference>
<dbReference type="OrthoDB" id="9762169at2"/>
<keyword evidence="5 13" id="KW-0418">Kinase</keyword>
<evidence type="ECO:0000256" key="3">
    <source>
        <dbReference type="ARBA" id="ARBA00022679"/>
    </source>
</evidence>
<dbReference type="PROSITE" id="PS50011">
    <property type="entry name" value="PROTEIN_KINASE_DOM"/>
    <property type="match status" value="1"/>
</dbReference>
<evidence type="ECO:0000256" key="8">
    <source>
        <dbReference type="ARBA" id="ARBA00048679"/>
    </source>
</evidence>
<name>A0A4P6PUT2_9ACTN</name>
<evidence type="ECO:0000256" key="11">
    <source>
        <dbReference type="SAM" id="Phobius"/>
    </source>
</evidence>
<dbReference type="FunFam" id="1.10.510.10:FF:000021">
    <property type="entry name" value="Serine/threonine protein kinase"/>
    <property type="match status" value="1"/>
</dbReference>
<feature type="binding site" evidence="9">
    <location>
        <position position="56"/>
    </location>
    <ligand>
        <name>ATP</name>
        <dbReference type="ChEBI" id="CHEBI:30616"/>
    </ligand>
</feature>
<dbReference type="GO" id="GO:0045717">
    <property type="term" value="P:negative regulation of fatty acid biosynthetic process"/>
    <property type="evidence" value="ECO:0007669"/>
    <property type="project" value="UniProtKB-ARBA"/>
</dbReference>
<dbReference type="KEGG" id="strr:EKD16_00365"/>
<dbReference type="Gene3D" id="1.10.510.10">
    <property type="entry name" value="Transferase(Phosphotransferase) domain 1"/>
    <property type="match status" value="1"/>
</dbReference>
<proteinExistence type="predicted"/>
<evidence type="ECO:0000256" key="2">
    <source>
        <dbReference type="ARBA" id="ARBA00022527"/>
    </source>
</evidence>
<organism evidence="13 14">
    <name type="scientific">Streptomonospora litoralis</name>
    <dbReference type="NCBI Taxonomy" id="2498135"/>
    <lineage>
        <taxon>Bacteria</taxon>
        <taxon>Bacillati</taxon>
        <taxon>Actinomycetota</taxon>
        <taxon>Actinomycetes</taxon>
        <taxon>Streptosporangiales</taxon>
        <taxon>Nocardiopsidaceae</taxon>
        <taxon>Streptomonospora</taxon>
    </lineage>
</organism>
<evidence type="ECO:0000256" key="5">
    <source>
        <dbReference type="ARBA" id="ARBA00022777"/>
    </source>
</evidence>
<reference evidence="13 14" key="1">
    <citation type="submission" date="2019-02" db="EMBL/GenBank/DDBJ databases">
        <authorList>
            <person name="Khodamoradi S."/>
            <person name="Hahnke R.L."/>
            <person name="Kaempfer P."/>
            <person name="Schumann P."/>
            <person name="Rohde M."/>
            <person name="Steinert M."/>
            <person name="Luzhetskyy A."/>
            <person name="Wink J."/>
            <person name="Ruckert C."/>
        </authorList>
    </citation>
    <scope>NUCLEOTIDE SEQUENCE [LARGE SCALE GENOMIC DNA]</scope>
    <source>
        <strain evidence="13 14">M2</strain>
    </source>
</reference>
<keyword evidence="4 9" id="KW-0547">Nucleotide-binding</keyword>
<dbReference type="GO" id="GO:0004674">
    <property type="term" value="F:protein serine/threonine kinase activity"/>
    <property type="evidence" value="ECO:0007669"/>
    <property type="project" value="UniProtKB-KW"/>
</dbReference>
<evidence type="ECO:0000259" key="12">
    <source>
        <dbReference type="PROSITE" id="PS50011"/>
    </source>
</evidence>
<feature type="compositionally biased region" description="Low complexity" evidence="10">
    <location>
        <begin position="458"/>
        <end position="471"/>
    </location>
</feature>
<feature type="compositionally biased region" description="Pro residues" evidence="10">
    <location>
        <begin position="403"/>
        <end position="416"/>
    </location>
</feature>
<evidence type="ECO:0000256" key="7">
    <source>
        <dbReference type="ARBA" id="ARBA00047899"/>
    </source>
</evidence>
<feature type="domain" description="Protein kinase" evidence="12">
    <location>
        <begin position="27"/>
        <end position="282"/>
    </location>
</feature>
<evidence type="ECO:0000256" key="9">
    <source>
        <dbReference type="PROSITE-ProRule" id="PRU10141"/>
    </source>
</evidence>
<evidence type="ECO:0000256" key="10">
    <source>
        <dbReference type="SAM" id="MobiDB-lite"/>
    </source>
</evidence>
<dbReference type="Proteomes" id="UP000292235">
    <property type="component" value="Chromosome"/>
</dbReference>
<keyword evidence="3 13" id="KW-0808">Transferase</keyword>
<evidence type="ECO:0000313" key="13">
    <source>
        <dbReference type="EMBL" id="QBI51896.1"/>
    </source>
</evidence>
<dbReference type="PANTHER" id="PTHR43289:SF6">
    <property type="entry name" value="SERINE_THREONINE-PROTEIN KINASE NEKL-3"/>
    <property type="match status" value="1"/>
</dbReference>
<dbReference type="InterPro" id="IPR017441">
    <property type="entry name" value="Protein_kinase_ATP_BS"/>
</dbReference>
<dbReference type="RefSeq" id="WP_131096537.1">
    <property type="nucleotide sequence ID" value="NZ_CP036455.1"/>
</dbReference>
<dbReference type="FunFam" id="3.30.200.20:FF:000035">
    <property type="entry name" value="Serine/threonine protein kinase Stk1"/>
    <property type="match status" value="1"/>
</dbReference>
<dbReference type="CDD" id="cd14014">
    <property type="entry name" value="STKc_PknB_like"/>
    <property type="match status" value="1"/>
</dbReference>
<feature type="region of interest" description="Disordered" evidence="10">
    <location>
        <begin position="289"/>
        <end position="349"/>
    </location>
</feature>
<dbReference type="InterPro" id="IPR011009">
    <property type="entry name" value="Kinase-like_dom_sf"/>
</dbReference>
<sequence>MSENDAGSTGPSGADGALEGVLLSGRYRLEEQIGSGGMGSVWRAEDTLLNREVAVKLLHPAQMAEPTSRERFRTEGRITAGLSHPGIAQVYDYGEQDGRAYLIMELVPGEPLSSILRRNEGLEASVTLDLVGQAAAALAAAHARGVVHRDIKPGNLLVTKDGTVKLTDFGIARGNESVTLTQTGMVMGTAQYISPEQASGRPATHSSDIYALGVVAYECLAGEPPFTADTPLALALAHTREPPPPLPDTVPGQAAALVERLLEKAPDARPGSAGEVAAHAQRLRGDIGAAMGGSTTAMDLPDPARTTVAGGASTTSPEQLSSVAAGGYGGGEVPPADGGRGSDSLGPASAPKRRVSLPMVLAAVAATAVLVLGVVWAGQYYSGREPEGDRVGNLQPQESESSSPPPQPSGTQPDPPEQNDDTEDYTAPQDESTDYQPEPSEQATSAPTSTPGGGGGATAQPPDSGSTATEEPGGGGGGGETQPTGGSDGGGSGGGSGGSDSDTGGSGGGSGNGGSGSGEEPAGD</sequence>
<dbReference type="AlphaFoldDB" id="A0A4P6PUT2"/>
<evidence type="ECO:0000313" key="14">
    <source>
        <dbReference type="Proteomes" id="UP000292235"/>
    </source>
</evidence>
<gene>
    <name evidence="13" type="primary">pknA1</name>
    <name evidence="13" type="ORF">EKD16_00365</name>
</gene>
<comment type="catalytic activity">
    <reaction evidence="7">
        <text>L-threonyl-[protein] + ATP = O-phospho-L-threonyl-[protein] + ADP + H(+)</text>
        <dbReference type="Rhea" id="RHEA:46608"/>
        <dbReference type="Rhea" id="RHEA-COMP:11060"/>
        <dbReference type="Rhea" id="RHEA-COMP:11605"/>
        <dbReference type="ChEBI" id="CHEBI:15378"/>
        <dbReference type="ChEBI" id="CHEBI:30013"/>
        <dbReference type="ChEBI" id="CHEBI:30616"/>
        <dbReference type="ChEBI" id="CHEBI:61977"/>
        <dbReference type="ChEBI" id="CHEBI:456216"/>
        <dbReference type="EC" id="2.7.11.1"/>
    </reaction>
</comment>
<comment type="catalytic activity">
    <reaction evidence="8">
        <text>L-seryl-[protein] + ATP = O-phospho-L-seryl-[protein] + ADP + H(+)</text>
        <dbReference type="Rhea" id="RHEA:17989"/>
        <dbReference type="Rhea" id="RHEA-COMP:9863"/>
        <dbReference type="Rhea" id="RHEA-COMP:11604"/>
        <dbReference type="ChEBI" id="CHEBI:15378"/>
        <dbReference type="ChEBI" id="CHEBI:29999"/>
        <dbReference type="ChEBI" id="CHEBI:30616"/>
        <dbReference type="ChEBI" id="CHEBI:83421"/>
        <dbReference type="ChEBI" id="CHEBI:456216"/>
        <dbReference type="EC" id="2.7.11.1"/>
    </reaction>
</comment>
<feature type="compositionally biased region" description="Polar residues" evidence="10">
    <location>
        <begin position="312"/>
        <end position="322"/>
    </location>
</feature>
<keyword evidence="6 9" id="KW-0067">ATP-binding</keyword>